<keyword evidence="5" id="KW-0378">Hydrolase</keyword>
<dbReference type="InterPro" id="IPR000055">
    <property type="entry name" value="Restrct_endonuc_typeI_TRD"/>
</dbReference>
<dbReference type="InterPro" id="IPR044946">
    <property type="entry name" value="Restrct_endonuc_typeI_TRD_sf"/>
</dbReference>
<organism evidence="5 6">
    <name type="scientific">Iocasia fonsfrigidae</name>
    <dbReference type="NCBI Taxonomy" id="2682810"/>
    <lineage>
        <taxon>Bacteria</taxon>
        <taxon>Bacillati</taxon>
        <taxon>Bacillota</taxon>
        <taxon>Clostridia</taxon>
        <taxon>Halanaerobiales</taxon>
        <taxon>Halanaerobiaceae</taxon>
        <taxon>Iocasia</taxon>
    </lineage>
</organism>
<dbReference type="GO" id="GO:0009307">
    <property type="term" value="P:DNA restriction-modification system"/>
    <property type="evidence" value="ECO:0007669"/>
    <property type="project" value="UniProtKB-KW"/>
</dbReference>
<dbReference type="CDD" id="cd17263">
    <property type="entry name" value="RMtype1_S_AbaB8300I-TRD1-CR1_like"/>
    <property type="match status" value="1"/>
</dbReference>
<dbReference type="KEGG" id="ifn:GM661_05495"/>
<evidence type="ECO:0000313" key="5">
    <source>
        <dbReference type="EMBL" id="QTL97474.1"/>
    </source>
</evidence>
<dbReference type="REBASE" id="472882">
    <property type="entry name" value="S.HbaNS1ORF5490P"/>
</dbReference>
<evidence type="ECO:0000259" key="4">
    <source>
        <dbReference type="Pfam" id="PF01420"/>
    </source>
</evidence>
<dbReference type="GO" id="GO:0003677">
    <property type="term" value="F:DNA binding"/>
    <property type="evidence" value="ECO:0007669"/>
    <property type="project" value="UniProtKB-KW"/>
</dbReference>
<keyword evidence="6" id="KW-1185">Reference proteome</keyword>
<dbReference type="InterPro" id="IPR052021">
    <property type="entry name" value="Type-I_RS_S_subunit"/>
</dbReference>
<keyword evidence="5" id="KW-0540">Nuclease</keyword>
<keyword evidence="2" id="KW-0680">Restriction system</keyword>
<dbReference type="Gene3D" id="3.90.220.20">
    <property type="entry name" value="DNA methylase specificity domains"/>
    <property type="match status" value="2"/>
</dbReference>
<dbReference type="AlphaFoldDB" id="A0A8A7KH48"/>
<name>A0A8A7KH48_9FIRM</name>
<evidence type="ECO:0000256" key="1">
    <source>
        <dbReference type="ARBA" id="ARBA00010923"/>
    </source>
</evidence>
<dbReference type="SUPFAM" id="SSF116734">
    <property type="entry name" value="DNA methylase specificity domain"/>
    <property type="match status" value="2"/>
</dbReference>
<evidence type="ECO:0000313" key="6">
    <source>
        <dbReference type="Proteomes" id="UP000665020"/>
    </source>
</evidence>
<dbReference type="PANTHER" id="PTHR30408">
    <property type="entry name" value="TYPE-1 RESTRICTION ENZYME ECOKI SPECIFICITY PROTEIN"/>
    <property type="match status" value="1"/>
</dbReference>
<dbReference type="PANTHER" id="PTHR30408:SF12">
    <property type="entry name" value="TYPE I RESTRICTION ENZYME MJAVIII SPECIFICITY SUBUNIT"/>
    <property type="match status" value="1"/>
</dbReference>
<proteinExistence type="inferred from homology"/>
<dbReference type="EMBL" id="CP046640">
    <property type="protein sequence ID" value="QTL97474.1"/>
    <property type="molecule type" value="Genomic_DNA"/>
</dbReference>
<accession>A0A8A7KH48</accession>
<dbReference type="GO" id="GO:0004519">
    <property type="term" value="F:endonuclease activity"/>
    <property type="evidence" value="ECO:0007669"/>
    <property type="project" value="UniProtKB-KW"/>
</dbReference>
<feature type="domain" description="Type I restriction modification DNA specificity" evidence="4">
    <location>
        <begin position="16"/>
        <end position="188"/>
    </location>
</feature>
<sequence length="414" mass="48202">MMGDKIPELRFNGFEDKWEEHLFKDFTKLSQGLQIAIDKRFTEPGKNREFYITNEFLKPESKTRYYIESPSINVVANKEDVLMTRTGNTGEIVTDVKGAFHNNFFKIDYCRTVVKKNFLYYFLNSSRIQKEILARAGSSTIPDLNHNDFYKIVAFLPSLAEQNKIGYLFKELDQSINYEQQKLKKLKQLKLAMLQKMFPKEGEKIPEIRFNGFEGDWDEALLGECGETYTGLSGKTKNDFGHGNAEYVTYLSVFNNPILYKNGTDRIEIDSNQNEVMFGDVIFTISSETPGEVGMASVWHQKRKNIYLNSFCFGYRPQEEFNNFYLGYVLRTNLVRSQFIKLAQGVSRYNISKHKAMNIEFPITSIKEQEKIGKFFKELDENITSHQNKLKKLKQFKQAMLQKMFVANEGRSNN</sequence>
<comment type="similarity">
    <text evidence="1">Belongs to the type-I restriction system S methylase family.</text>
</comment>
<feature type="domain" description="Type I restriction modification DNA specificity" evidence="4">
    <location>
        <begin position="216"/>
        <end position="395"/>
    </location>
</feature>
<reference evidence="5" key="1">
    <citation type="submission" date="2019-12" db="EMBL/GenBank/DDBJ databases">
        <authorList>
            <person name="zhang j."/>
            <person name="sun C.M."/>
        </authorList>
    </citation>
    <scope>NUCLEOTIDE SEQUENCE</scope>
    <source>
        <strain evidence="5">NS-1</strain>
    </source>
</reference>
<evidence type="ECO:0000256" key="3">
    <source>
        <dbReference type="ARBA" id="ARBA00023125"/>
    </source>
</evidence>
<dbReference type="Proteomes" id="UP000665020">
    <property type="component" value="Chromosome"/>
</dbReference>
<protein>
    <submittedName>
        <fullName evidence="5">Restriction endonuclease subunit S</fullName>
    </submittedName>
</protein>
<gene>
    <name evidence="5" type="ORF">GM661_05495</name>
</gene>
<evidence type="ECO:0000256" key="2">
    <source>
        <dbReference type="ARBA" id="ARBA00022747"/>
    </source>
</evidence>
<dbReference type="Pfam" id="PF01420">
    <property type="entry name" value="Methylase_S"/>
    <property type="match status" value="2"/>
</dbReference>
<keyword evidence="3" id="KW-0238">DNA-binding</keyword>
<keyword evidence="5" id="KW-0255">Endonuclease</keyword>